<accession>A0A3P3U7Y0</accession>
<dbReference type="PANTHER" id="PTHR32440">
    <property type="entry name" value="PHOSPHATASE DCR2-RELATED-RELATED"/>
    <property type="match status" value="1"/>
</dbReference>
<proteinExistence type="predicted"/>
<organism evidence="2 3">
    <name type="scientific">Paenibacillus oralis</name>
    <dbReference type="NCBI Taxonomy" id="2490856"/>
    <lineage>
        <taxon>Bacteria</taxon>
        <taxon>Bacillati</taxon>
        <taxon>Bacillota</taxon>
        <taxon>Bacilli</taxon>
        <taxon>Bacillales</taxon>
        <taxon>Paenibacillaceae</taxon>
        <taxon>Paenibacillus</taxon>
    </lineage>
</organism>
<dbReference type="Proteomes" id="UP000267017">
    <property type="component" value="Unassembled WGS sequence"/>
</dbReference>
<dbReference type="CDD" id="cd07383">
    <property type="entry name" value="MPP_Dcr2"/>
    <property type="match status" value="1"/>
</dbReference>
<dbReference type="PANTHER" id="PTHR32440:SF0">
    <property type="entry name" value="PHOSPHATASE DCR2-RELATED"/>
    <property type="match status" value="1"/>
</dbReference>
<dbReference type="InterPro" id="IPR004843">
    <property type="entry name" value="Calcineurin-like_PHP"/>
</dbReference>
<evidence type="ECO:0000313" key="3">
    <source>
        <dbReference type="Proteomes" id="UP000267017"/>
    </source>
</evidence>
<dbReference type="EMBL" id="RRCN01000001">
    <property type="protein sequence ID" value="RRJ66455.1"/>
    <property type="molecule type" value="Genomic_DNA"/>
</dbReference>
<dbReference type="GO" id="GO:0016788">
    <property type="term" value="F:hydrolase activity, acting on ester bonds"/>
    <property type="evidence" value="ECO:0007669"/>
    <property type="project" value="TreeGrafter"/>
</dbReference>
<dbReference type="GO" id="GO:0005737">
    <property type="term" value="C:cytoplasm"/>
    <property type="evidence" value="ECO:0007669"/>
    <property type="project" value="TreeGrafter"/>
</dbReference>
<gene>
    <name evidence="2" type="ORF">EHV15_28665</name>
</gene>
<evidence type="ECO:0000313" key="2">
    <source>
        <dbReference type="EMBL" id="RRJ66455.1"/>
    </source>
</evidence>
<sequence length="312" mass="34565">MRNLSFRPDGTFTIVQFTDLHWSGTEHDERTARLMKDILRKTGPDLVLFTGDVIHYEDCPDPITAYSNAVAAVLEAGMPWAAIFGNHDAGHSLSAKHELIRLQQSVPRCLTEEGPELGNRLGHTVILLQSAEGAPAAALYLFDSGSNAAHPPGGFEWITHGQIGWYLEQSAALAEVNGGQAVPSLAFLHIPLPEYNELWDYHVCYGHNYEGMGCPKVNSGLFASFVDRQDVKGVFCGHDHVNDFWGELQGIRLHYGRATGYNSYGREGFPRGARVIQLRENGAAFDSWLALEGGETQLTQPEHQPEKVWKRI</sequence>
<dbReference type="AlphaFoldDB" id="A0A3P3U7Y0"/>
<dbReference type="OrthoDB" id="9816081at2"/>
<protein>
    <submittedName>
        <fullName evidence="2">Metallophosphoesterase</fullName>
    </submittedName>
</protein>
<evidence type="ECO:0000259" key="1">
    <source>
        <dbReference type="Pfam" id="PF00149"/>
    </source>
</evidence>
<dbReference type="RefSeq" id="WP_128634240.1">
    <property type="nucleotide sequence ID" value="NZ_RRCN01000001.1"/>
</dbReference>
<dbReference type="SUPFAM" id="SSF56300">
    <property type="entry name" value="Metallo-dependent phosphatases"/>
    <property type="match status" value="1"/>
</dbReference>
<comment type="caution">
    <text evidence="2">The sequence shown here is derived from an EMBL/GenBank/DDBJ whole genome shotgun (WGS) entry which is preliminary data.</text>
</comment>
<name>A0A3P3U7Y0_9BACL</name>
<dbReference type="InterPro" id="IPR029052">
    <property type="entry name" value="Metallo-depent_PP-like"/>
</dbReference>
<reference evidence="2 3" key="1">
    <citation type="submission" date="2018-11" db="EMBL/GenBank/DDBJ databases">
        <title>Genome sequencing of Paenibacillus sp. KCOM 3021 (= ChDC PVNT-B20).</title>
        <authorList>
            <person name="Kook J.-K."/>
            <person name="Park S.-N."/>
            <person name="Lim Y.K."/>
        </authorList>
    </citation>
    <scope>NUCLEOTIDE SEQUENCE [LARGE SCALE GENOMIC DNA]</scope>
    <source>
        <strain evidence="2 3">KCOM 3021</strain>
    </source>
</reference>
<dbReference type="Pfam" id="PF00149">
    <property type="entry name" value="Metallophos"/>
    <property type="match status" value="1"/>
</dbReference>
<feature type="domain" description="Calcineurin-like phosphoesterase" evidence="1">
    <location>
        <begin position="13"/>
        <end position="241"/>
    </location>
</feature>
<dbReference type="Gene3D" id="3.60.21.10">
    <property type="match status" value="1"/>
</dbReference>
<keyword evidence="3" id="KW-1185">Reference proteome</keyword>